<sequence length="85" mass="9939">MVYFLYYILFINLIGVIVMYVDKQKARKNEYRIPEKTLWLVAVLGGAIGTTIGMKWFRHKTKHASFKWGFPALAIIWLGLLLYLS</sequence>
<reference evidence="1" key="1">
    <citation type="submission" date="2024-03" db="EMBL/GenBank/DDBJ databases">
        <title>Human intestinal bacterial collection.</title>
        <authorList>
            <person name="Pauvert C."/>
            <person name="Hitch T.C.A."/>
            <person name="Clavel T."/>
        </authorList>
    </citation>
    <scope>NUCLEOTIDE SEQUENCE</scope>
    <source>
        <strain evidence="1">CLA-AA-H227</strain>
    </source>
</reference>
<proteinExistence type="predicted"/>
<dbReference type="Proteomes" id="UP001439875">
    <property type="component" value="Unassembled WGS sequence"/>
</dbReference>
<keyword evidence="2" id="KW-1185">Reference proteome</keyword>
<evidence type="ECO:0000313" key="2">
    <source>
        <dbReference type="Proteomes" id="UP001439875"/>
    </source>
</evidence>
<name>A0ACC6SA54_9BACI</name>
<evidence type="ECO:0000313" key="1">
    <source>
        <dbReference type="EMBL" id="MEQ2526966.1"/>
    </source>
</evidence>
<organism evidence="1 2">
    <name type="scientific">Robertmurraya yapensis</name>
    <name type="common">ex Hitch et al 2024</name>
    <dbReference type="NCBI Taxonomy" id="3133160"/>
    <lineage>
        <taxon>Bacteria</taxon>
        <taxon>Bacillati</taxon>
        <taxon>Bacillota</taxon>
        <taxon>Bacilli</taxon>
        <taxon>Bacillales</taxon>
        <taxon>Bacillaceae</taxon>
        <taxon>Robertmurraya</taxon>
    </lineage>
</organism>
<comment type="caution">
    <text evidence="1">The sequence shown here is derived from an EMBL/GenBank/DDBJ whole genome shotgun (WGS) entry which is preliminary data.</text>
</comment>
<gene>
    <name evidence="1" type="ORF">WMO40_09655</name>
</gene>
<dbReference type="EMBL" id="JBBMEW010000006">
    <property type="protein sequence ID" value="MEQ2526966.1"/>
    <property type="molecule type" value="Genomic_DNA"/>
</dbReference>
<accession>A0ACC6SA54</accession>
<protein>
    <submittedName>
        <fullName evidence="1">DUF1294 domain-containing protein</fullName>
    </submittedName>
</protein>